<dbReference type="InterPro" id="IPR018181">
    <property type="entry name" value="Heat_shock_70_CS"/>
</dbReference>
<dbReference type="FunFam" id="3.90.640.10:FF:000003">
    <property type="entry name" value="Molecular chaperone DnaK"/>
    <property type="match status" value="1"/>
</dbReference>
<dbReference type="InterPro" id="IPR029047">
    <property type="entry name" value="HSP70_peptide-bd_sf"/>
</dbReference>
<dbReference type="Pfam" id="PF00012">
    <property type="entry name" value="HSP70"/>
    <property type="match status" value="1"/>
</dbReference>
<dbReference type="InterPro" id="IPR013126">
    <property type="entry name" value="Hsp_70_fam"/>
</dbReference>
<dbReference type="SUPFAM" id="SSF53067">
    <property type="entry name" value="Actin-like ATPase domain"/>
    <property type="match status" value="2"/>
</dbReference>
<evidence type="ECO:0000256" key="4">
    <source>
        <dbReference type="RuleBase" id="RU003322"/>
    </source>
</evidence>
<keyword evidence="2 4" id="KW-0547">Nucleotide-binding</keyword>
<dbReference type="Gene3D" id="2.60.34.10">
    <property type="entry name" value="Substrate Binding Domain Of DNAk, Chain A, domain 1"/>
    <property type="match status" value="1"/>
</dbReference>
<dbReference type="InterPro" id="IPR043129">
    <property type="entry name" value="ATPase_NBD"/>
</dbReference>
<dbReference type="AlphaFoldDB" id="K1RK38"/>
<dbReference type="InParanoid" id="K1RK38"/>
<dbReference type="InterPro" id="IPR029048">
    <property type="entry name" value="HSP70_C_sf"/>
</dbReference>
<dbReference type="EMBL" id="JH818444">
    <property type="protein sequence ID" value="EKC41985.1"/>
    <property type="molecule type" value="Genomic_DNA"/>
</dbReference>
<proteinExistence type="inferred from homology"/>
<reference evidence="5" key="1">
    <citation type="journal article" date="2012" name="Nature">
        <title>The oyster genome reveals stress adaptation and complexity of shell formation.</title>
        <authorList>
            <person name="Zhang G."/>
            <person name="Fang X."/>
            <person name="Guo X."/>
            <person name="Li L."/>
            <person name="Luo R."/>
            <person name="Xu F."/>
            <person name="Yang P."/>
            <person name="Zhang L."/>
            <person name="Wang X."/>
            <person name="Qi H."/>
            <person name="Xiong Z."/>
            <person name="Que H."/>
            <person name="Xie Y."/>
            <person name="Holland P.W."/>
            <person name="Paps J."/>
            <person name="Zhu Y."/>
            <person name="Wu F."/>
            <person name="Chen Y."/>
            <person name="Wang J."/>
            <person name="Peng C."/>
            <person name="Meng J."/>
            <person name="Yang L."/>
            <person name="Liu J."/>
            <person name="Wen B."/>
            <person name="Zhang N."/>
            <person name="Huang Z."/>
            <person name="Zhu Q."/>
            <person name="Feng Y."/>
            <person name="Mount A."/>
            <person name="Hedgecock D."/>
            <person name="Xu Z."/>
            <person name="Liu Y."/>
            <person name="Domazet-Loso T."/>
            <person name="Du Y."/>
            <person name="Sun X."/>
            <person name="Zhang S."/>
            <person name="Liu B."/>
            <person name="Cheng P."/>
            <person name="Jiang X."/>
            <person name="Li J."/>
            <person name="Fan D."/>
            <person name="Wang W."/>
            <person name="Fu W."/>
            <person name="Wang T."/>
            <person name="Wang B."/>
            <person name="Zhang J."/>
            <person name="Peng Z."/>
            <person name="Li Y."/>
            <person name="Li N."/>
            <person name="Wang J."/>
            <person name="Chen M."/>
            <person name="He Y."/>
            <person name="Tan F."/>
            <person name="Song X."/>
            <person name="Zheng Q."/>
            <person name="Huang R."/>
            <person name="Yang H."/>
            <person name="Du X."/>
            <person name="Chen L."/>
            <person name="Yang M."/>
            <person name="Gaffney P.M."/>
            <person name="Wang S."/>
            <person name="Luo L."/>
            <person name="She Z."/>
            <person name="Ming Y."/>
            <person name="Huang W."/>
            <person name="Zhang S."/>
            <person name="Huang B."/>
            <person name="Zhang Y."/>
            <person name="Qu T."/>
            <person name="Ni P."/>
            <person name="Miao G."/>
            <person name="Wang J."/>
            <person name="Wang Q."/>
            <person name="Steinberg C.E."/>
            <person name="Wang H."/>
            <person name="Li N."/>
            <person name="Qian L."/>
            <person name="Zhang G."/>
            <person name="Li Y."/>
            <person name="Yang H."/>
            <person name="Liu X."/>
            <person name="Wang J."/>
            <person name="Yin Y."/>
            <person name="Wang J."/>
        </authorList>
    </citation>
    <scope>NUCLEOTIDE SEQUENCE [LARGE SCALE GENOMIC DNA]</scope>
    <source>
        <strain evidence="5">05x7-T-G4-1.051#20</strain>
    </source>
</reference>
<dbReference type="SUPFAM" id="SSF100920">
    <property type="entry name" value="Heat shock protein 70kD (HSP70), peptide-binding domain"/>
    <property type="match status" value="1"/>
</dbReference>
<evidence type="ECO:0000256" key="3">
    <source>
        <dbReference type="ARBA" id="ARBA00022840"/>
    </source>
</evidence>
<dbReference type="Gene3D" id="1.20.1270.10">
    <property type="match status" value="1"/>
</dbReference>
<dbReference type="HOGENOM" id="CLU_005965_2_4_1"/>
<dbReference type="SUPFAM" id="SSF100934">
    <property type="entry name" value="Heat shock protein 70kD (HSP70), C-terminal subdomain"/>
    <property type="match status" value="1"/>
</dbReference>
<dbReference type="GO" id="GO:0140662">
    <property type="term" value="F:ATP-dependent protein folding chaperone"/>
    <property type="evidence" value="ECO:0007669"/>
    <property type="project" value="InterPro"/>
</dbReference>
<evidence type="ECO:0000256" key="2">
    <source>
        <dbReference type="ARBA" id="ARBA00022741"/>
    </source>
</evidence>
<dbReference type="PRINTS" id="PR00301">
    <property type="entry name" value="HEATSHOCK70"/>
</dbReference>
<name>K1RK38_MAGGI</name>
<dbReference type="PANTHER" id="PTHR19375">
    <property type="entry name" value="HEAT SHOCK PROTEIN 70KDA"/>
    <property type="match status" value="1"/>
</dbReference>
<dbReference type="Gene3D" id="3.30.420.40">
    <property type="match status" value="2"/>
</dbReference>
<dbReference type="FunFam" id="3.30.30.30:FF:000001">
    <property type="entry name" value="heat shock 70 kDa protein-like"/>
    <property type="match status" value="1"/>
</dbReference>
<dbReference type="PROSITE" id="PS01036">
    <property type="entry name" value="HSP70_3"/>
    <property type="match status" value="1"/>
</dbReference>
<dbReference type="GO" id="GO:0005524">
    <property type="term" value="F:ATP binding"/>
    <property type="evidence" value="ECO:0007669"/>
    <property type="project" value="UniProtKB-KW"/>
</dbReference>
<dbReference type="Gene3D" id="3.90.640.10">
    <property type="entry name" value="Actin, Chain A, domain 4"/>
    <property type="match status" value="1"/>
</dbReference>
<keyword evidence="3 4" id="KW-0067">ATP-binding</keyword>
<gene>
    <name evidence="5" type="ORF">CGI_10028167</name>
</gene>
<protein>
    <submittedName>
        <fullName evidence="5">78 kDa glucose-regulated protein</fullName>
    </submittedName>
</protein>
<accession>K1RK38</accession>
<evidence type="ECO:0000313" key="5">
    <source>
        <dbReference type="EMBL" id="EKC41985.1"/>
    </source>
</evidence>
<comment type="similarity">
    <text evidence="1 4">Belongs to the heat shock protein 70 family.</text>
</comment>
<evidence type="ECO:0000256" key="1">
    <source>
        <dbReference type="ARBA" id="ARBA00007381"/>
    </source>
</evidence>
<sequence>MYSSVGVFKDGKIEIIPNEQGNSITPSYVAFNANGERLIGDSALNQLTTNPKNTIFDVKRFIGRNWNDPFLTKYVHYYPFNVTGKNDRIYIQVLVGEKVRKFAPEEISAMVLGKMKELAESYLKHKVTKAVITVPACFSKAQRQATKDAGAIAGLDVKRIINEPTASAMAYGLLNNGTERFVLVIDMGASTFDVSLLNVDQGMFYVIATDGNTSLGGEVFNQQVINFLMKKHQEKTGIDLSSRKYIVQMQKLRREVEKAKRTLSFNKEALVEVENLVNFEDFEYTLTRARFEEIIMNLLKSMDEVIKTVLRDGEKEKSDVDEIILVGGSTRIPIIQQRIKDFFNGKEPIRGINLGELAAYGAVAQGAMLSGADHLNNVLLVDVNPNTLWFETIYETLQELIPRNKHIPYVKRLTFSTAEDDQTRLAINIYEGEGTTSEENLFLGTIAVTNIPEFSRGFLKIEVLFEIDANSILTVSAKEEVTDIKFNVKFHKKIRNLFPGEIKKRKKDAEKFAENDKTVKEIVDTKNSHERFAYSHRNLISDKSQLSKKFSEDEKNVIHEEGDSMIDWIESNPRAALGDIKEILIGENSTRKL</sequence>
<organism evidence="5">
    <name type="scientific">Magallana gigas</name>
    <name type="common">Pacific oyster</name>
    <name type="synonym">Crassostrea gigas</name>
    <dbReference type="NCBI Taxonomy" id="29159"/>
    <lineage>
        <taxon>Eukaryota</taxon>
        <taxon>Metazoa</taxon>
        <taxon>Spiralia</taxon>
        <taxon>Lophotrochozoa</taxon>
        <taxon>Mollusca</taxon>
        <taxon>Bivalvia</taxon>
        <taxon>Autobranchia</taxon>
        <taxon>Pteriomorphia</taxon>
        <taxon>Ostreida</taxon>
        <taxon>Ostreoidea</taxon>
        <taxon>Ostreidae</taxon>
        <taxon>Magallana</taxon>
    </lineage>
</organism>